<evidence type="ECO:0000313" key="2">
    <source>
        <dbReference type="Proteomes" id="UP000659388"/>
    </source>
</evidence>
<organism evidence="1 2">
    <name type="scientific">Fulvivirga sediminis</name>
    <dbReference type="NCBI Taxonomy" id="2803949"/>
    <lineage>
        <taxon>Bacteria</taxon>
        <taxon>Pseudomonadati</taxon>
        <taxon>Bacteroidota</taxon>
        <taxon>Cytophagia</taxon>
        <taxon>Cytophagales</taxon>
        <taxon>Fulvivirgaceae</taxon>
        <taxon>Fulvivirga</taxon>
    </lineage>
</organism>
<dbReference type="RefSeq" id="WP_202242302.1">
    <property type="nucleotide sequence ID" value="NZ_JAESIY010000001.1"/>
</dbReference>
<protein>
    <submittedName>
        <fullName evidence="1">Uncharacterized protein</fullName>
    </submittedName>
</protein>
<reference evidence="1" key="1">
    <citation type="submission" date="2021-01" db="EMBL/GenBank/DDBJ databases">
        <title>Fulvivirga kasyanovii gen. nov., sp nov., a novel member of the phylum Bacteroidetes isolated from seawater in a mussel farm.</title>
        <authorList>
            <person name="Zhao L.-H."/>
            <person name="Wang Z.-J."/>
        </authorList>
    </citation>
    <scope>NUCLEOTIDE SEQUENCE</scope>
    <source>
        <strain evidence="1">2943</strain>
    </source>
</reference>
<dbReference type="Proteomes" id="UP000659388">
    <property type="component" value="Unassembled WGS sequence"/>
</dbReference>
<sequence length="304" mass="34816">MTFIAFTGLSQVLNTDWSSTATVVDSCNIIYNAKFLNDKQDSLVQAGYLVNDFQYPEELDEEEYVERVKQVFFKSSLSNEHALNQGISKDVTSLSDYSLPIHTIDNMDFLYGYSLDNSMIDQVKQRVFTEGERHLSSKIKEKDKEEVKALDVMSRSRLWDKLYFDGNIGASNFLNNDIVYLSPAVGYQLWNSVSVGLGPDIQWNVTNDPKQPNTDVGLRTFVKATWLKYKIYAQAEDIIYKQEANEVKKGSDHHFYFGGGYLLPLSSKTAINISVLYNVNEEQGKQYFIHYSPWIFRIGISAFK</sequence>
<proteinExistence type="predicted"/>
<accession>A0A937F6Y4</accession>
<comment type="caution">
    <text evidence="1">The sequence shown here is derived from an EMBL/GenBank/DDBJ whole genome shotgun (WGS) entry which is preliminary data.</text>
</comment>
<evidence type="ECO:0000313" key="1">
    <source>
        <dbReference type="EMBL" id="MBL3655113.1"/>
    </source>
</evidence>
<gene>
    <name evidence="1" type="ORF">JL102_03165</name>
</gene>
<keyword evidence="2" id="KW-1185">Reference proteome</keyword>
<dbReference type="AlphaFoldDB" id="A0A937F6Y4"/>
<dbReference type="EMBL" id="JAESIY010000001">
    <property type="protein sequence ID" value="MBL3655113.1"/>
    <property type="molecule type" value="Genomic_DNA"/>
</dbReference>
<name>A0A937F6Y4_9BACT</name>